<accession>A0A2P2KUX8</accession>
<sequence>MIYLDPNVVEDNSKPIVGLKITNATHLI</sequence>
<evidence type="ECO:0000313" key="1">
    <source>
        <dbReference type="EMBL" id="MBX09521.1"/>
    </source>
</evidence>
<proteinExistence type="predicted"/>
<dbReference type="EMBL" id="GGEC01029037">
    <property type="protein sequence ID" value="MBX09521.1"/>
    <property type="molecule type" value="Transcribed_RNA"/>
</dbReference>
<reference evidence="1" key="1">
    <citation type="submission" date="2018-02" db="EMBL/GenBank/DDBJ databases">
        <title>Rhizophora mucronata_Transcriptome.</title>
        <authorList>
            <person name="Meera S.P."/>
            <person name="Sreeshan A."/>
            <person name="Augustine A."/>
        </authorList>
    </citation>
    <scope>NUCLEOTIDE SEQUENCE</scope>
    <source>
        <tissue evidence="1">Leaf</tissue>
    </source>
</reference>
<organism evidence="1">
    <name type="scientific">Rhizophora mucronata</name>
    <name type="common">Asiatic mangrove</name>
    <dbReference type="NCBI Taxonomy" id="61149"/>
    <lineage>
        <taxon>Eukaryota</taxon>
        <taxon>Viridiplantae</taxon>
        <taxon>Streptophyta</taxon>
        <taxon>Embryophyta</taxon>
        <taxon>Tracheophyta</taxon>
        <taxon>Spermatophyta</taxon>
        <taxon>Magnoliopsida</taxon>
        <taxon>eudicotyledons</taxon>
        <taxon>Gunneridae</taxon>
        <taxon>Pentapetalae</taxon>
        <taxon>rosids</taxon>
        <taxon>fabids</taxon>
        <taxon>Malpighiales</taxon>
        <taxon>Rhizophoraceae</taxon>
        <taxon>Rhizophora</taxon>
    </lineage>
</organism>
<protein>
    <submittedName>
        <fullName evidence="1">Uncharacterized protein</fullName>
    </submittedName>
</protein>
<dbReference type="AlphaFoldDB" id="A0A2P2KUX8"/>
<name>A0A2P2KUX8_RHIMU</name>